<dbReference type="STRING" id="59895.A0A103XB03"/>
<sequence length="110" mass="12737">MVKIRFLHMAANLAQMGCCQEVIIAAYNQTLEVMFSPQLPNFLRSRNAYARLERLRILLQEAELLLNVKDHILVLEHQLITAEEKKTLLARYTVKETQVAFSSTIFHFCS</sequence>
<protein>
    <submittedName>
        <fullName evidence="2">RNA polymerase, subunit H/Rpb5 C-terminal</fullName>
    </submittedName>
</protein>
<dbReference type="GO" id="GO:0005665">
    <property type="term" value="C:RNA polymerase II, core complex"/>
    <property type="evidence" value="ECO:0007669"/>
    <property type="project" value="TreeGrafter"/>
</dbReference>
<dbReference type="EMBL" id="LEKV01006271">
    <property type="protein sequence ID" value="KVH87398.1"/>
    <property type="molecule type" value="Genomic_DNA"/>
</dbReference>
<proteinExistence type="predicted"/>
<organism evidence="2 3">
    <name type="scientific">Cynara cardunculus var. scolymus</name>
    <name type="common">Globe artichoke</name>
    <name type="synonym">Cynara scolymus</name>
    <dbReference type="NCBI Taxonomy" id="59895"/>
    <lineage>
        <taxon>Eukaryota</taxon>
        <taxon>Viridiplantae</taxon>
        <taxon>Streptophyta</taxon>
        <taxon>Embryophyta</taxon>
        <taxon>Tracheophyta</taxon>
        <taxon>Spermatophyta</taxon>
        <taxon>Magnoliopsida</taxon>
        <taxon>eudicotyledons</taxon>
        <taxon>Gunneridae</taxon>
        <taxon>Pentapetalae</taxon>
        <taxon>asterids</taxon>
        <taxon>campanulids</taxon>
        <taxon>Asterales</taxon>
        <taxon>Asteraceae</taxon>
        <taxon>Carduoideae</taxon>
        <taxon>Cardueae</taxon>
        <taxon>Carduinae</taxon>
        <taxon>Cynara</taxon>
    </lineage>
</organism>
<dbReference type="GO" id="GO:0006362">
    <property type="term" value="P:transcription elongation by RNA polymerase I"/>
    <property type="evidence" value="ECO:0007669"/>
    <property type="project" value="TreeGrafter"/>
</dbReference>
<dbReference type="Gramene" id="KVH87398">
    <property type="protein sequence ID" value="KVH87398"/>
    <property type="gene ID" value="Ccrd_025371"/>
</dbReference>
<comment type="caution">
    <text evidence="2">The sequence shown here is derived from an EMBL/GenBank/DDBJ whole genome shotgun (WGS) entry which is preliminary data.</text>
</comment>
<dbReference type="Pfam" id="PF01191">
    <property type="entry name" value="RNA_pol_Rpb5_C"/>
    <property type="match status" value="1"/>
</dbReference>
<dbReference type="InterPro" id="IPR035913">
    <property type="entry name" value="RPB5-like_sf"/>
</dbReference>
<reference evidence="2 3" key="1">
    <citation type="journal article" date="2016" name="Sci. Rep.">
        <title>The genome sequence of the outbreeding globe artichoke constructed de novo incorporating a phase-aware low-pass sequencing strategy of F1 progeny.</title>
        <authorList>
            <person name="Scaglione D."/>
            <person name="Reyes-Chin-Wo S."/>
            <person name="Acquadro A."/>
            <person name="Froenicke L."/>
            <person name="Portis E."/>
            <person name="Beitel C."/>
            <person name="Tirone M."/>
            <person name="Mauro R."/>
            <person name="Lo Monaco A."/>
            <person name="Mauromicale G."/>
            <person name="Faccioli P."/>
            <person name="Cattivelli L."/>
            <person name="Rieseberg L."/>
            <person name="Michelmore R."/>
            <person name="Lanteri S."/>
        </authorList>
    </citation>
    <scope>NUCLEOTIDE SEQUENCE [LARGE SCALE GENOMIC DNA]</scope>
    <source>
        <strain evidence="2">2C</strain>
    </source>
</reference>
<evidence type="ECO:0000313" key="3">
    <source>
        <dbReference type="Proteomes" id="UP000243975"/>
    </source>
</evidence>
<dbReference type="PANTHER" id="PTHR10535">
    <property type="entry name" value="DNA-DIRECTED RNA POLYMERASES I, II, AND III SUBUNIT RPABC1"/>
    <property type="match status" value="1"/>
</dbReference>
<dbReference type="Proteomes" id="UP000243975">
    <property type="component" value="Unassembled WGS sequence"/>
</dbReference>
<gene>
    <name evidence="2" type="ORF">Ccrd_025371</name>
</gene>
<dbReference type="PANTHER" id="PTHR10535:SF23">
    <property type="entry name" value="DNA-DIRECTED RNA POLYMERASES II AND IV SUBUNIT 5A-LIKE"/>
    <property type="match status" value="1"/>
</dbReference>
<dbReference type="GO" id="GO:0003677">
    <property type="term" value="F:DNA binding"/>
    <property type="evidence" value="ECO:0007669"/>
    <property type="project" value="InterPro"/>
</dbReference>
<dbReference type="InterPro" id="IPR014381">
    <property type="entry name" value="Arch_Rpo5/euc_Rpb5"/>
</dbReference>
<dbReference type="InterPro" id="IPR000783">
    <property type="entry name" value="RNA_pol_subH/Rpb5_C"/>
</dbReference>
<dbReference type="GO" id="GO:0005736">
    <property type="term" value="C:RNA polymerase I complex"/>
    <property type="evidence" value="ECO:0007669"/>
    <property type="project" value="TreeGrafter"/>
</dbReference>
<accession>A0A103XB03</accession>
<dbReference type="SUPFAM" id="SSF55287">
    <property type="entry name" value="RPB5-like RNA polymerase subunit"/>
    <property type="match status" value="1"/>
</dbReference>
<evidence type="ECO:0000259" key="1">
    <source>
        <dbReference type="Pfam" id="PF01191"/>
    </source>
</evidence>
<feature type="domain" description="RNA polymerase subunit H/Rpb5 C-terminal" evidence="1">
    <location>
        <begin position="67"/>
        <end position="98"/>
    </location>
</feature>
<keyword evidence="3" id="KW-1185">Reference proteome</keyword>
<dbReference type="AlphaFoldDB" id="A0A103XB03"/>
<dbReference type="GO" id="GO:0006366">
    <property type="term" value="P:transcription by RNA polymerase II"/>
    <property type="evidence" value="ECO:0007669"/>
    <property type="project" value="TreeGrafter"/>
</dbReference>
<dbReference type="GO" id="GO:0003899">
    <property type="term" value="F:DNA-directed RNA polymerase activity"/>
    <property type="evidence" value="ECO:0007669"/>
    <property type="project" value="InterPro"/>
</dbReference>
<dbReference type="Gene3D" id="3.90.940.20">
    <property type="entry name" value="RPB5-like RNA polymerase subunit"/>
    <property type="match status" value="1"/>
</dbReference>
<dbReference type="GO" id="GO:0042797">
    <property type="term" value="P:tRNA transcription by RNA polymerase III"/>
    <property type="evidence" value="ECO:0007669"/>
    <property type="project" value="TreeGrafter"/>
</dbReference>
<evidence type="ECO:0000313" key="2">
    <source>
        <dbReference type="EMBL" id="KVH87398.1"/>
    </source>
</evidence>
<dbReference type="GO" id="GO:0005666">
    <property type="term" value="C:RNA polymerase III complex"/>
    <property type="evidence" value="ECO:0007669"/>
    <property type="project" value="TreeGrafter"/>
</dbReference>
<name>A0A103XB03_CYNCS</name>